<dbReference type="EMBL" id="QKWW01000029">
    <property type="protein sequence ID" value="PZT55565.1"/>
    <property type="molecule type" value="Genomic_DNA"/>
</dbReference>
<evidence type="ECO:0000313" key="3">
    <source>
        <dbReference type="Proteomes" id="UP000249204"/>
    </source>
</evidence>
<dbReference type="InterPro" id="IPR047928">
    <property type="entry name" value="Perm_prefix_1"/>
</dbReference>
<protein>
    <recommendedName>
        <fullName evidence="4">Beta-carotene 15,15'-monooxygenase</fullName>
    </recommendedName>
</protein>
<reference evidence="2 3" key="1">
    <citation type="submission" date="2018-06" db="EMBL/GenBank/DDBJ databases">
        <title>Isolation of heavy metals resistant Paenibacillus silvae NC2 from Gold-Copper mine in ZiJin, China.</title>
        <authorList>
            <person name="Xu J."/>
            <person name="Mazhar H.S."/>
            <person name="Rensing C."/>
        </authorList>
    </citation>
    <scope>NUCLEOTIDE SEQUENCE [LARGE SCALE GENOMIC DNA]</scope>
    <source>
        <strain evidence="2 3">NC2</strain>
    </source>
</reference>
<accession>A0A2W6NIR3</accession>
<dbReference type="Proteomes" id="UP000249204">
    <property type="component" value="Unassembled WGS sequence"/>
</dbReference>
<dbReference type="RefSeq" id="WP_111270348.1">
    <property type="nucleotide sequence ID" value="NZ_QKWW01000029.1"/>
</dbReference>
<dbReference type="AlphaFoldDB" id="A0A2W6NIR3"/>
<comment type="caution">
    <text evidence="2">The sequence shown here is derived from an EMBL/GenBank/DDBJ whole genome shotgun (WGS) entry which is preliminary data.</text>
</comment>
<feature type="transmembrane region" description="Helical" evidence="1">
    <location>
        <begin position="299"/>
        <end position="319"/>
    </location>
</feature>
<gene>
    <name evidence="2" type="ORF">DN757_11355</name>
</gene>
<feature type="transmembrane region" description="Helical" evidence="1">
    <location>
        <begin position="221"/>
        <end position="243"/>
    </location>
</feature>
<organism evidence="2 3">
    <name type="scientific">Paenibacillus silvae</name>
    <dbReference type="NCBI Taxonomy" id="1325358"/>
    <lineage>
        <taxon>Bacteria</taxon>
        <taxon>Bacillati</taxon>
        <taxon>Bacillota</taxon>
        <taxon>Bacilli</taxon>
        <taxon>Bacillales</taxon>
        <taxon>Paenibacillaceae</taxon>
        <taxon>Paenibacillus</taxon>
    </lineage>
</organism>
<name>A0A2W6NIR3_9BACL</name>
<dbReference type="NCBIfam" id="NF038403">
    <property type="entry name" value="perm_prefix_1"/>
    <property type="match status" value="1"/>
</dbReference>
<feature type="transmembrane region" description="Helical" evidence="1">
    <location>
        <begin position="272"/>
        <end position="293"/>
    </location>
</feature>
<evidence type="ECO:0008006" key="4">
    <source>
        <dbReference type="Google" id="ProtNLM"/>
    </source>
</evidence>
<feature type="transmembrane region" description="Helical" evidence="1">
    <location>
        <begin position="191"/>
        <end position="215"/>
    </location>
</feature>
<keyword evidence="1" id="KW-1133">Transmembrane helix</keyword>
<evidence type="ECO:0000256" key="1">
    <source>
        <dbReference type="SAM" id="Phobius"/>
    </source>
</evidence>
<feature type="transmembrane region" description="Helical" evidence="1">
    <location>
        <begin position="133"/>
        <end position="157"/>
    </location>
</feature>
<evidence type="ECO:0000313" key="2">
    <source>
        <dbReference type="EMBL" id="PZT55565.1"/>
    </source>
</evidence>
<proteinExistence type="predicted"/>
<keyword evidence="1" id="KW-0472">Membrane</keyword>
<sequence>METIMVYLDNMFAGLPRTPEVERMKQELLSGMEDKYLELKQEGRSENEAVGIVISEFGNIEELMAELGIQPDDMQKIVPTLTEEEAHAYIAAKRSAGFWTGLGVWLSAIGVAFMILINTLFESLGSSTEQDSLGIGSVLGMSGLFVLVAIAVGMFIYSGMKLGRFDYIEKEFQLPRTLLMTLQRSKASFALTYRVALITGVCLCILSPVFVFAGAYLNDTYAVYGTSALLATAGIGVFLFIYYGNIQGAYTKLLEYQHLNAAKREEARVERAVGAIVWPLATAFFLFTGFVYQRWDINWAIFPIVGILSGSFSNVYHLVKDKKSS</sequence>
<keyword evidence="1" id="KW-0812">Transmembrane</keyword>
<feature type="transmembrane region" description="Helical" evidence="1">
    <location>
        <begin position="98"/>
        <end position="121"/>
    </location>
</feature>